<evidence type="ECO:0000313" key="1">
    <source>
        <dbReference type="EMBL" id="ALR76504.1"/>
    </source>
</evidence>
<proteinExistence type="predicted"/>
<dbReference type="AlphaFoldDB" id="A0A806X4I5"/>
<accession>A0A806X4I5</accession>
<organism evidence="1 2">
    <name type="scientific">[Enterobacter] lignolyticus</name>
    <dbReference type="NCBI Taxonomy" id="1334193"/>
    <lineage>
        <taxon>Bacteria</taxon>
        <taxon>Pseudomonadati</taxon>
        <taxon>Pseudomonadota</taxon>
        <taxon>Gammaproteobacteria</taxon>
        <taxon>Enterobacterales</taxon>
        <taxon>Enterobacteriaceae</taxon>
        <taxon>Pluralibacter</taxon>
    </lineage>
</organism>
<sequence length="61" mass="6914">MPKQKNVIVQKTSFISKFPIFLMIGFYQQIWTKLVRDRTGHGMASMKVRSVPGADVADSEV</sequence>
<dbReference type="RefSeq" id="WP_062741042.1">
    <property type="nucleotide sequence ID" value="NZ_CP012871.1"/>
</dbReference>
<reference evidence="2" key="1">
    <citation type="submission" date="2015-10" db="EMBL/GenBank/DDBJ databases">
        <title>Complete Genome Sequencing of Klebsiella sp. strain G5.</title>
        <authorList>
            <person name="Chan K.-G."/>
            <person name="Chen J.-W."/>
        </authorList>
    </citation>
    <scope>NUCLEOTIDE SEQUENCE [LARGE SCALE GENOMIC DNA]</scope>
    <source>
        <strain evidence="2">G5</strain>
    </source>
</reference>
<dbReference type="KEGG" id="kle:AO703_09395"/>
<name>A0A806X4I5_9ENTR</name>
<protein>
    <submittedName>
        <fullName evidence="1">Uncharacterized protein</fullName>
    </submittedName>
</protein>
<evidence type="ECO:0000313" key="2">
    <source>
        <dbReference type="Proteomes" id="UP000069162"/>
    </source>
</evidence>
<dbReference type="Proteomes" id="UP000069162">
    <property type="component" value="Chromosome"/>
</dbReference>
<dbReference type="EMBL" id="CP012871">
    <property type="protein sequence ID" value="ALR76504.1"/>
    <property type="molecule type" value="Genomic_DNA"/>
</dbReference>
<gene>
    <name evidence="1" type="ORF">AO703_09395</name>
</gene>